<organism evidence="2 3">
    <name type="scientific">Lithocarpus litseifolius</name>
    <dbReference type="NCBI Taxonomy" id="425828"/>
    <lineage>
        <taxon>Eukaryota</taxon>
        <taxon>Viridiplantae</taxon>
        <taxon>Streptophyta</taxon>
        <taxon>Embryophyta</taxon>
        <taxon>Tracheophyta</taxon>
        <taxon>Spermatophyta</taxon>
        <taxon>Magnoliopsida</taxon>
        <taxon>eudicotyledons</taxon>
        <taxon>Gunneridae</taxon>
        <taxon>Pentapetalae</taxon>
        <taxon>rosids</taxon>
        <taxon>fabids</taxon>
        <taxon>Fagales</taxon>
        <taxon>Fagaceae</taxon>
        <taxon>Lithocarpus</taxon>
    </lineage>
</organism>
<evidence type="ECO:0000256" key="1">
    <source>
        <dbReference type="SAM" id="MobiDB-lite"/>
    </source>
</evidence>
<evidence type="ECO:0000313" key="3">
    <source>
        <dbReference type="Proteomes" id="UP001459277"/>
    </source>
</evidence>
<evidence type="ECO:0000313" key="2">
    <source>
        <dbReference type="EMBL" id="KAK9994124.1"/>
    </source>
</evidence>
<comment type="caution">
    <text evidence="2">The sequence shown here is derived from an EMBL/GenBank/DDBJ whole genome shotgun (WGS) entry which is preliminary data.</text>
</comment>
<name>A0AAW2CAG0_9ROSI</name>
<feature type="region of interest" description="Disordered" evidence="1">
    <location>
        <begin position="1"/>
        <end position="50"/>
    </location>
</feature>
<dbReference type="EMBL" id="JAZDWU010000008">
    <property type="protein sequence ID" value="KAK9994124.1"/>
    <property type="molecule type" value="Genomic_DNA"/>
</dbReference>
<protein>
    <submittedName>
        <fullName evidence="2">Uncharacterized protein</fullName>
    </submittedName>
</protein>
<keyword evidence="3" id="KW-1185">Reference proteome</keyword>
<reference evidence="2 3" key="1">
    <citation type="submission" date="2024-01" db="EMBL/GenBank/DDBJ databases">
        <title>A telomere-to-telomere, gap-free genome of sweet tea (Lithocarpus litseifolius).</title>
        <authorList>
            <person name="Zhou J."/>
        </authorList>
    </citation>
    <scope>NUCLEOTIDE SEQUENCE [LARGE SCALE GENOMIC DNA]</scope>
    <source>
        <strain evidence="2">Zhou-2022a</strain>
        <tissue evidence="2">Leaf</tissue>
    </source>
</reference>
<accession>A0AAW2CAG0</accession>
<dbReference type="Proteomes" id="UP001459277">
    <property type="component" value="Unassembled WGS sequence"/>
</dbReference>
<proteinExistence type="predicted"/>
<dbReference type="AlphaFoldDB" id="A0AAW2CAG0"/>
<sequence>MHGSPNATRSKSHPHSQKSIHQMPLDKDTQFKRKLNSSSGTSLLGAKACRGSTKSSLITYWITAPTQKLKPMGLGPTMYINYSLSLLLVSRCGTQSSHVKSQPVLIKIFL</sequence>
<gene>
    <name evidence="2" type="ORF">SO802_023827</name>
</gene>